<gene>
    <name evidence="1" type="ORF">LTR09_008914</name>
</gene>
<evidence type="ECO:0000313" key="1">
    <source>
        <dbReference type="EMBL" id="KAK3049738.1"/>
    </source>
</evidence>
<name>A0AAJ0G5X6_9PEZI</name>
<sequence length="235" mass="25616">MALHTESIGNASLKYGLAQVCGVLLLKPTIVVYAISRTFTLLSDTRAIMMPVSHYGTAEGVVIARSSIAFMEERLNMTSILADVVDMPGSYRAENILKPRIYGKLCSEPIICRIKPPHLSGTIEGASTYKATPTPTYEPSDKERTQSIMQSLDSIGGLSPEITAQMVLDSAFVLRSRLNDGLRLETRKWTGDDFVVAYATYVKMVNAFGLATLPLPELFADSMQEDLNAGVPMSS</sequence>
<dbReference type="Proteomes" id="UP001271007">
    <property type="component" value="Unassembled WGS sequence"/>
</dbReference>
<organism evidence="1 2">
    <name type="scientific">Extremus antarcticus</name>
    <dbReference type="NCBI Taxonomy" id="702011"/>
    <lineage>
        <taxon>Eukaryota</taxon>
        <taxon>Fungi</taxon>
        <taxon>Dikarya</taxon>
        <taxon>Ascomycota</taxon>
        <taxon>Pezizomycotina</taxon>
        <taxon>Dothideomycetes</taxon>
        <taxon>Dothideomycetidae</taxon>
        <taxon>Mycosphaerellales</taxon>
        <taxon>Extremaceae</taxon>
        <taxon>Extremus</taxon>
    </lineage>
</organism>
<dbReference type="AlphaFoldDB" id="A0AAJ0G5X6"/>
<dbReference type="EMBL" id="JAWDJX010000037">
    <property type="protein sequence ID" value="KAK3049738.1"/>
    <property type="molecule type" value="Genomic_DNA"/>
</dbReference>
<accession>A0AAJ0G5X6</accession>
<proteinExistence type="predicted"/>
<keyword evidence="2" id="KW-1185">Reference proteome</keyword>
<reference evidence="1" key="1">
    <citation type="submission" date="2023-04" db="EMBL/GenBank/DDBJ databases">
        <title>Black Yeasts Isolated from many extreme environments.</title>
        <authorList>
            <person name="Coleine C."/>
            <person name="Stajich J.E."/>
            <person name="Selbmann L."/>
        </authorList>
    </citation>
    <scope>NUCLEOTIDE SEQUENCE</scope>
    <source>
        <strain evidence="1">CCFEE 5312</strain>
    </source>
</reference>
<comment type="caution">
    <text evidence="1">The sequence shown here is derived from an EMBL/GenBank/DDBJ whole genome shotgun (WGS) entry which is preliminary data.</text>
</comment>
<evidence type="ECO:0000313" key="2">
    <source>
        <dbReference type="Proteomes" id="UP001271007"/>
    </source>
</evidence>
<protein>
    <submittedName>
        <fullName evidence="1">Uncharacterized protein</fullName>
    </submittedName>
</protein>